<dbReference type="OrthoDB" id="7902892at2759"/>
<organism evidence="1 2">
    <name type="scientific">Ignelater luminosus</name>
    <name type="common">Cucubano</name>
    <name type="synonym">Pyrophorus luminosus</name>
    <dbReference type="NCBI Taxonomy" id="2038154"/>
    <lineage>
        <taxon>Eukaryota</taxon>
        <taxon>Metazoa</taxon>
        <taxon>Ecdysozoa</taxon>
        <taxon>Arthropoda</taxon>
        <taxon>Hexapoda</taxon>
        <taxon>Insecta</taxon>
        <taxon>Pterygota</taxon>
        <taxon>Neoptera</taxon>
        <taxon>Endopterygota</taxon>
        <taxon>Coleoptera</taxon>
        <taxon>Polyphaga</taxon>
        <taxon>Elateriformia</taxon>
        <taxon>Elateroidea</taxon>
        <taxon>Elateridae</taxon>
        <taxon>Agrypninae</taxon>
        <taxon>Pyrophorini</taxon>
        <taxon>Ignelater</taxon>
    </lineage>
</organism>
<evidence type="ECO:0000313" key="1">
    <source>
        <dbReference type="EMBL" id="KAF2895515.1"/>
    </source>
</evidence>
<protein>
    <recommendedName>
        <fullName evidence="3">Transposase</fullName>
    </recommendedName>
</protein>
<dbReference type="InterPro" id="IPR036397">
    <property type="entry name" value="RNaseH_sf"/>
</dbReference>
<dbReference type="EMBL" id="VTPC01005847">
    <property type="protein sequence ID" value="KAF2895515.1"/>
    <property type="molecule type" value="Genomic_DNA"/>
</dbReference>
<evidence type="ECO:0000313" key="2">
    <source>
        <dbReference type="Proteomes" id="UP000801492"/>
    </source>
</evidence>
<dbReference type="Gene3D" id="3.30.420.10">
    <property type="entry name" value="Ribonuclease H-like superfamily/Ribonuclease H"/>
    <property type="match status" value="1"/>
</dbReference>
<proteinExistence type="predicted"/>
<reference evidence="1" key="1">
    <citation type="submission" date="2019-08" db="EMBL/GenBank/DDBJ databases">
        <title>The genome of the North American firefly Photinus pyralis.</title>
        <authorList>
            <consortium name="Photinus pyralis genome working group"/>
            <person name="Fallon T.R."/>
            <person name="Sander Lower S.E."/>
            <person name="Weng J.-K."/>
        </authorList>
    </citation>
    <scope>NUCLEOTIDE SEQUENCE</scope>
    <source>
        <strain evidence="1">TRF0915ILg1</strain>
        <tissue evidence="1">Whole body</tissue>
    </source>
</reference>
<accession>A0A8K0G8G9</accession>
<comment type="caution">
    <text evidence="1">The sequence shown here is derived from an EMBL/GenBank/DDBJ whole genome shotgun (WGS) entry which is preliminary data.</text>
</comment>
<evidence type="ECO:0008006" key="3">
    <source>
        <dbReference type="Google" id="ProtNLM"/>
    </source>
</evidence>
<keyword evidence="2" id="KW-1185">Reference proteome</keyword>
<dbReference type="Proteomes" id="UP000801492">
    <property type="component" value="Unassembled WGS sequence"/>
</dbReference>
<name>A0A8K0G8G9_IGNLU</name>
<dbReference type="AlphaFoldDB" id="A0A8K0G8G9"/>
<sequence>MYTTEKKVQIVTWGNSGLSLNAVSDFFANSFPEWATPNPLTISRRFLKLKRQWTPPSVWASVRESVNGKKYLELLQSQIIPAFNAPNLDNDEWFKHDGCPAHNHRAVNDYLNRKFPNVVG</sequence>
<dbReference type="GO" id="GO:0003676">
    <property type="term" value="F:nucleic acid binding"/>
    <property type="evidence" value="ECO:0007669"/>
    <property type="project" value="InterPro"/>
</dbReference>
<gene>
    <name evidence="1" type="ORF">ILUMI_10663</name>
</gene>